<organism evidence="1 2">
    <name type="scientific">Paxillus rubicundulus Ve08.2h10</name>
    <dbReference type="NCBI Taxonomy" id="930991"/>
    <lineage>
        <taxon>Eukaryota</taxon>
        <taxon>Fungi</taxon>
        <taxon>Dikarya</taxon>
        <taxon>Basidiomycota</taxon>
        <taxon>Agaricomycotina</taxon>
        <taxon>Agaricomycetes</taxon>
        <taxon>Agaricomycetidae</taxon>
        <taxon>Boletales</taxon>
        <taxon>Paxilineae</taxon>
        <taxon>Paxillaceae</taxon>
        <taxon>Paxillus</taxon>
    </lineage>
</organism>
<evidence type="ECO:0000313" key="2">
    <source>
        <dbReference type="Proteomes" id="UP000054538"/>
    </source>
</evidence>
<feature type="non-terminal residue" evidence="1">
    <location>
        <position position="1"/>
    </location>
</feature>
<protein>
    <submittedName>
        <fullName evidence="1">Uncharacterized protein</fullName>
    </submittedName>
</protein>
<sequence length="50" mass="5636">CIKCKLFQVAGHQHSFCQIQLQDGCWLASRDTSECLKCCVNQGTHFEGPH</sequence>
<gene>
    <name evidence="1" type="ORF">PAXRUDRAFT_660142</name>
</gene>
<accession>A0A0D0C905</accession>
<reference evidence="2" key="2">
    <citation type="submission" date="2015-01" db="EMBL/GenBank/DDBJ databases">
        <title>Evolutionary Origins and Diversification of the Mycorrhizal Mutualists.</title>
        <authorList>
            <consortium name="DOE Joint Genome Institute"/>
            <consortium name="Mycorrhizal Genomics Consortium"/>
            <person name="Kohler A."/>
            <person name="Kuo A."/>
            <person name="Nagy L.G."/>
            <person name="Floudas D."/>
            <person name="Copeland A."/>
            <person name="Barry K.W."/>
            <person name="Cichocki N."/>
            <person name="Veneault-Fourrey C."/>
            <person name="LaButti K."/>
            <person name="Lindquist E.A."/>
            <person name="Lipzen A."/>
            <person name="Lundell T."/>
            <person name="Morin E."/>
            <person name="Murat C."/>
            <person name="Riley R."/>
            <person name="Ohm R."/>
            <person name="Sun H."/>
            <person name="Tunlid A."/>
            <person name="Henrissat B."/>
            <person name="Grigoriev I.V."/>
            <person name="Hibbett D.S."/>
            <person name="Martin F."/>
        </authorList>
    </citation>
    <scope>NUCLEOTIDE SEQUENCE [LARGE SCALE GENOMIC DNA]</scope>
    <source>
        <strain evidence="2">Ve08.2h10</strain>
    </source>
</reference>
<dbReference type="AlphaFoldDB" id="A0A0D0C905"/>
<dbReference type="HOGENOM" id="CLU_3129855_0_0_1"/>
<dbReference type="EMBL" id="KN831206">
    <property type="protein sequence ID" value="KIK72123.1"/>
    <property type="molecule type" value="Genomic_DNA"/>
</dbReference>
<keyword evidence="2" id="KW-1185">Reference proteome</keyword>
<dbReference type="InParanoid" id="A0A0D0C905"/>
<name>A0A0D0C905_9AGAM</name>
<reference evidence="1 2" key="1">
    <citation type="submission" date="2014-04" db="EMBL/GenBank/DDBJ databases">
        <authorList>
            <consortium name="DOE Joint Genome Institute"/>
            <person name="Kuo A."/>
            <person name="Kohler A."/>
            <person name="Jargeat P."/>
            <person name="Nagy L.G."/>
            <person name="Floudas D."/>
            <person name="Copeland A."/>
            <person name="Barry K.W."/>
            <person name="Cichocki N."/>
            <person name="Veneault-Fourrey C."/>
            <person name="LaButti K."/>
            <person name="Lindquist E.A."/>
            <person name="Lipzen A."/>
            <person name="Lundell T."/>
            <person name="Morin E."/>
            <person name="Murat C."/>
            <person name="Sun H."/>
            <person name="Tunlid A."/>
            <person name="Henrissat B."/>
            <person name="Grigoriev I.V."/>
            <person name="Hibbett D.S."/>
            <person name="Martin F."/>
            <person name="Nordberg H.P."/>
            <person name="Cantor M.N."/>
            <person name="Hua S.X."/>
        </authorList>
    </citation>
    <scope>NUCLEOTIDE SEQUENCE [LARGE SCALE GENOMIC DNA]</scope>
    <source>
        <strain evidence="1 2">Ve08.2h10</strain>
    </source>
</reference>
<evidence type="ECO:0000313" key="1">
    <source>
        <dbReference type="EMBL" id="KIK72123.1"/>
    </source>
</evidence>
<dbReference type="Proteomes" id="UP000054538">
    <property type="component" value="Unassembled WGS sequence"/>
</dbReference>
<proteinExistence type="predicted"/>